<dbReference type="Ensembl" id="ENSACAT00000043866.1">
    <property type="protein sequence ID" value="ENSACAP00000036505.1"/>
    <property type="gene ID" value="ENSACAG00000037152.1"/>
</dbReference>
<evidence type="ECO:0000256" key="1">
    <source>
        <dbReference type="SAM" id="MobiDB-lite"/>
    </source>
</evidence>
<dbReference type="GeneTree" id="ENSGT00940000157332"/>
<accession>A0A803TMR5</accession>
<dbReference type="AlphaFoldDB" id="A0A803TMR5"/>
<dbReference type="Ensembl" id="ENSACAT00000042279.1">
    <property type="protein sequence ID" value="ENSACAP00000033363.1"/>
    <property type="gene ID" value="ENSACAG00000037152.1"/>
</dbReference>
<evidence type="ECO:0000313" key="3">
    <source>
        <dbReference type="Proteomes" id="UP000001646"/>
    </source>
</evidence>
<reference evidence="2" key="1">
    <citation type="submission" date="2009-12" db="EMBL/GenBank/DDBJ databases">
        <title>The Genome Sequence of Anolis carolinensis (Green Anole Lizard).</title>
        <authorList>
            <consortium name="The Genome Sequencing Platform"/>
            <person name="Di Palma F."/>
            <person name="Alfoldi J."/>
            <person name="Heiman D."/>
            <person name="Young S."/>
            <person name="Grabherr M."/>
            <person name="Johnson J."/>
            <person name="Lander E.S."/>
            <person name="Lindblad-Toh K."/>
        </authorList>
    </citation>
    <scope>NUCLEOTIDE SEQUENCE [LARGE SCALE GENOMIC DNA]</scope>
    <source>
        <strain evidence="2">JBL SC #1</strain>
    </source>
</reference>
<keyword evidence="3" id="KW-1185">Reference proteome</keyword>
<dbReference type="PANTHER" id="PTHR24092:SF98">
    <property type="entry name" value="PHOSPHOLIPID-TRANSPORTING ATPASE IB"/>
    <property type="match status" value="1"/>
</dbReference>
<proteinExistence type="predicted"/>
<name>A0A803TMR5_ANOCA</name>
<feature type="region of interest" description="Disordered" evidence="1">
    <location>
        <begin position="42"/>
        <end position="64"/>
    </location>
</feature>
<sequence>HAEKLDLCVFPTSWIKRDDWGLPEPSWVRGVWDQARRFLSGREREGGRRAPKPGLDLPGRAARHGAGPAARTHLLLFGLQEGGRCHVRGHVLCGPGGGSSPHHLLEPAPAEQVHRQPGQQIPDVSPTGRYTTLVPLIFILTVAGIKEIIEDYKRHKADSTVNKKKTIVLRNGMWQNIMWKEVRRIFELFLKVVVVFECQQEWKLHVLNIVLMCLS</sequence>
<reference evidence="2" key="2">
    <citation type="submission" date="2025-05" db="UniProtKB">
        <authorList>
            <consortium name="Ensembl"/>
        </authorList>
    </citation>
    <scope>IDENTIFICATION</scope>
</reference>
<dbReference type="Proteomes" id="UP000001646">
    <property type="component" value="Unplaced"/>
</dbReference>
<organism evidence="2 3">
    <name type="scientific">Anolis carolinensis</name>
    <name type="common">Green anole</name>
    <name type="synonym">American chameleon</name>
    <dbReference type="NCBI Taxonomy" id="28377"/>
    <lineage>
        <taxon>Eukaryota</taxon>
        <taxon>Metazoa</taxon>
        <taxon>Chordata</taxon>
        <taxon>Craniata</taxon>
        <taxon>Vertebrata</taxon>
        <taxon>Euteleostomi</taxon>
        <taxon>Lepidosauria</taxon>
        <taxon>Squamata</taxon>
        <taxon>Bifurcata</taxon>
        <taxon>Unidentata</taxon>
        <taxon>Episquamata</taxon>
        <taxon>Toxicofera</taxon>
        <taxon>Iguania</taxon>
        <taxon>Dactyloidae</taxon>
        <taxon>Anolis</taxon>
    </lineage>
</organism>
<dbReference type="PANTHER" id="PTHR24092">
    <property type="entry name" value="PROBABLE PHOSPHOLIPID-TRANSPORTING ATPASE"/>
    <property type="match status" value="1"/>
</dbReference>
<evidence type="ECO:0000313" key="2">
    <source>
        <dbReference type="Ensembl" id="ENSACAP00000036505.1"/>
    </source>
</evidence>
<protein>
    <submittedName>
        <fullName evidence="2">Uncharacterized protein</fullName>
    </submittedName>
</protein>